<keyword evidence="6" id="KW-0411">Iron-sulfur</keyword>
<dbReference type="Pfam" id="PF13459">
    <property type="entry name" value="Fer4_15"/>
    <property type="match status" value="1"/>
</dbReference>
<keyword evidence="3" id="KW-0479">Metal-binding</keyword>
<evidence type="ECO:0000313" key="9">
    <source>
        <dbReference type="Proteomes" id="UP000240988"/>
    </source>
</evidence>
<dbReference type="STRING" id="1841860.GCA_900157375_01549"/>
<keyword evidence="5" id="KW-0408">Iron</keyword>
<dbReference type="Proteomes" id="UP000240988">
    <property type="component" value="Unassembled WGS sequence"/>
</dbReference>
<dbReference type="AlphaFoldDB" id="A0A2U3NQI5"/>
<dbReference type="PANTHER" id="PTHR36923:SF3">
    <property type="entry name" value="FERREDOXIN"/>
    <property type="match status" value="1"/>
</dbReference>
<evidence type="ECO:0000256" key="1">
    <source>
        <dbReference type="ARBA" id="ARBA00001927"/>
    </source>
</evidence>
<organism evidence="8 9">
    <name type="scientific">Mycobacterium rhizamassiliense</name>
    <dbReference type="NCBI Taxonomy" id="1841860"/>
    <lineage>
        <taxon>Bacteria</taxon>
        <taxon>Bacillati</taxon>
        <taxon>Actinomycetota</taxon>
        <taxon>Actinomycetes</taxon>
        <taxon>Mycobacteriales</taxon>
        <taxon>Mycobacteriaceae</taxon>
        <taxon>Mycobacterium</taxon>
    </lineage>
</organism>
<keyword evidence="2" id="KW-0813">Transport</keyword>
<proteinExistence type="predicted"/>
<evidence type="ECO:0000256" key="6">
    <source>
        <dbReference type="ARBA" id="ARBA00023014"/>
    </source>
</evidence>
<gene>
    <name evidence="8" type="ORF">MRAB57_1548</name>
</gene>
<keyword evidence="7" id="KW-0003">3Fe-4S</keyword>
<keyword evidence="9" id="KW-1185">Reference proteome</keyword>
<name>A0A2U3NQI5_9MYCO</name>
<evidence type="ECO:0000256" key="4">
    <source>
        <dbReference type="ARBA" id="ARBA00022982"/>
    </source>
</evidence>
<comment type="cofactor">
    <cofactor evidence="1">
        <name>[3Fe-4S] cluster</name>
        <dbReference type="ChEBI" id="CHEBI:21137"/>
    </cofactor>
</comment>
<dbReference type="OrthoDB" id="3215519at2"/>
<sequence length="62" mass="6526">MHVSIDNDACQGHGRCYAMAPEVYTADDEGCGEVIDAEVGEDLVQQARVGALNCPESAITLS</sequence>
<dbReference type="SUPFAM" id="SSF54862">
    <property type="entry name" value="4Fe-4S ferredoxins"/>
    <property type="match status" value="1"/>
</dbReference>
<evidence type="ECO:0000256" key="2">
    <source>
        <dbReference type="ARBA" id="ARBA00022448"/>
    </source>
</evidence>
<dbReference type="GO" id="GO:0046872">
    <property type="term" value="F:metal ion binding"/>
    <property type="evidence" value="ECO:0007669"/>
    <property type="project" value="UniProtKB-KW"/>
</dbReference>
<dbReference type="InterPro" id="IPR051269">
    <property type="entry name" value="Fe-S_cluster_ET"/>
</dbReference>
<evidence type="ECO:0000256" key="7">
    <source>
        <dbReference type="ARBA" id="ARBA00023291"/>
    </source>
</evidence>
<dbReference type="PANTHER" id="PTHR36923">
    <property type="entry name" value="FERREDOXIN"/>
    <property type="match status" value="1"/>
</dbReference>
<dbReference type="GO" id="GO:0051538">
    <property type="term" value="F:3 iron, 4 sulfur cluster binding"/>
    <property type="evidence" value="ECO:0007669"/>
    <property type="project" value="UniProtKB-KW"/>
</dbReference>
<dbReference type="EMBL" id="FUFA01000002">
    <property type="protein sequence ID" value="SPM33744.1"/>
    <property type="molecule type" value="Genomic_DNA"/>
</dbReference>
<dbReference type="RefSeq" id="WP_077087059.1">
    <property type="nucleotide sequence ID" value="NZ_LT721901.1"/>
</dbReference>
<reference evidence="8 9" key="1">
    <citation type="submission" date="2017-01" db="EMBL/GenBank/DDBJ databases">
        <authorList>
            <consortium name="Urmite Genomes"/>
        </authorList>
    </citation>
    <scope>NUCLEOTIDE SEQUENCE [LARGE SCALE GENOMIC DNA]</scope>
    <source>
        <strain evidence="8 9">AB57</strain>
    </source>
</reference>
<evidence type="ECO:0000313" key="8">
    <source>
        <dbReference type="EMBL" id="SPM33744.1"/>
    </source>
</evidence>
<evidence type="ECO:0000256" key="3">
    <source>
        <dbReference type="ARBA" id="ARBA00022723"/>
    </source>
</evidence>
<accession>A0A2U3NQI5</accession>
<protein>
    <submittedName>
        <fullName evidence="8">Ferredoxin</fullName>
    </submittedName>
</protein>
<dbReference type="Gene3D" id="3.30.70.20">
    <property type="match status" value="1"/>
</dbReference>
<keyword evidence="4" id="KW-0249">Electron transport</keyword>
<evidence type="ECO:0000256" key="5">
    <source>
        <dbReference type="ARBA" id="ARBA00023004"/>
    </source>
</evidence>